<proteinExistence type="predicted"/>
<dbReference type="EMBL" id="MVFC01000013">
    <property type="protein sequence ID" value="OON78022.1"/>
    <property type="molecule type" value="Genomic_DNA"/>
</dbReference>
<protein>
    <submittedName>
        <fullName evidence="2">Uncharacterized protein</fullName>
    </submittedName>
</protein>
<keyword evidence="3" id="KW-1185">Reference proteome</keyword>
<sequence length="101" mass="10352">MGRGAVPCLPRCGEPSPVLAPAPVRAPAPAPALAPVPVRAPAPARRHGRLGRTHGYASCRRHELTPARSSSTRPHPPPVFVTPSRAVPCPGVAGRGGRPDG</sequence>
<name>A0A1V4A8C6_9ACTN</name>
<comment type="caution">
    <text evidence="2">The sequence shown here is derived from an EMBL/GenBank/DDBJ whole genome shotgun (WGS) entry which is preliminary data.</text>
</comment>
<organism evidence="2 3">
    <name type="scientific">Streptomyces tsukubensis</name>
    <dbReference type="NCBI Taxonomy" id="83656"/>
    <lineage>
        <taxon>Bacteria</taxon>
        <taxon>Bacillati</taxon>
        <taxon>Actinomycetota</taxon>
        <taxon>Actinomycetes</taxon>
        <taxon>Kitasatosporales</taxon>
        <taxon>Streptomycetaceae</taxon>
        <taxon>Streptomyces</taxon>
    </lineage>
</organism>
<dbReference type="Proteomes" id="UP000190539">
    <property type="component" value="Unassembled WGS sequence"/>
</dbReference>
<evidence type="ECO:0000313" key="2">
    <source>
        <dbReference type="EMBL" id="OON78022.1"/>
    </source>
</evidence>
<evidence type="ECO:0000256" key="1">
    <source>
        <dbReference type="SAM" id="MobiDB-lite"/>
    </source>
</evidence>
<gene>
    <name evidence="2" type="ORF">B1H18_17520</name>
</gene>
<reference evidence="2 3" key="1">
    <citation type="submission" date="2017-02" db="EMBL/GenBank/DDBJ databases">
        <title>Draft Genome Sequence of Streptomyces tsukubaensis F601, a Producer of the immunosuppressant tacrolimus FK506.</title>
        <authorList>
            <person name="Zong G."/>
            <person name="Zhong C."/>
            <person name="Fu J."/>
            <person name="Qin R."/>
            <person name="Cao G."/>
        </authorList>
    </citation>
    <scope>NUCLEOTIDE SEQUENCE [LARGE SCALE GENOMIC DNA]</scope>
    <source>
        <strain evidence="2 3">F601</strain>
    </source>
</reference>
<evidence type="ECO:0000313" key="3">
    <source>
        <dbReference type="Proteomes" id="UP000190539"/>
    </source>
</evidence>
<accession>A0A1V4A8C6</accession>
<dbReference type="AlphaFoldDB" id="A0A1V4A8C6"/>
<feature type="region of interest" description="Disordered" evidence="1">
    <location>
        <begin position="32"/>
        <end position="101"/>
    </location>
</feature>